<sequence>MEGAQGYNDGERGKLALTGADQSSNISSTNLAIIARMPKRFNDLMQPTYNHAVAQSNSKDSEYDSGAIVNVSKTRSSEDLLEFSDDEEDSWKSNSHKSIGMGNQLAIGTPQPMLEFSDDEEDSWKSNSHKSIGMGNQLAIGTPQPMLEFSANDEEDSWKSNSLEHNLYAWGKSIGMGNQLAIGTPQPTQRVQFSNSVTPDTPQVFMEIDDHNSQPSFPRDQEDISIYPPASNTSQHQVHFPGTDNLTHSNQSPSDLEYFNGSSRHRLPNQNFLESGTSVHASQNLHAFPIFTGPRAPSSISIESEMKEVLEMISTQIAETRRVFYQETSVSSVVEFLRDKISKSFEDEEKRVYVKDGIDLFNNCVDRYILYLLAVSLDTGLLRKGVRDGLLILFDHFIVPGEGGSGGKISLEFPVTENRREFLNFSIAILGAFPHIRTVFVAVFNMFCIKHSLKVLAINNVLSDIENLARQSLQDLYDAQSPHLLLIRKIDESLSMFEPRTFTTTEPAEVAVAIVNIFHQRVDEETKNLKDTDQGITFIRIFSDEEAKDKTGHLFKLIKKKTIRKRETINKDL</sequence>
<name>A0A6G9HEA9_9VIRU</name>
<dbReference type="EMBL" id="MN604016">
    <property type="protein sequence ID" value="QIQ08589.1"/>
    <property type="molecule type" value="Genomic_DNA"/>
</dbReference>
<proteinExistence type="predicted"/>
<reference evidence="2" key="1">
    <citation type="journal article" date="2020" name="MBio">
        <title>A New Family of DNA Viruses Causing Disease in Crustaceans from Diverse Aquatic Biomes.</title>
        <authorList>
            <person name="Subramaniam K."/>
            <person name="Behringer D.C."/>
            <person name="Bojko J."/>
            <person name="Yutin N."/>
            <person name="Clark A.S."/>
            <person name="Bateman K.S."/>
            <person name="van Aerle R."/>
            <person name="Bass D."/>
            <person name="Kerr R.C."/>
            <person name="Koonin E.V."/>
            <person name="Stentiford G.D."/>
            <person name="Waltzek T.B."/>
        </authorList>
    </citation>
    <scope>NUCLEOTIDE SEQUENCE</scope>
</reference>
<feature type="region of interest" description="Disordered" evidence="1">
    <location>
        <begin position="82"/>
        <end position="129"/>
    </location>
</feature>
<evidence type="ECO:0000256" key="1">
    <source>
        <dbReference type="SAM" id="MobiDB-lite"/>
    </source>
</evidence>
<gene>
    <name evidence="2" type="primary">ORF24</name>
</gene>
<organism evidence="2">
    <name type="scientific">Dikerogammarus haemobaphes virus 1</name>
    <dbReference type="NCBI Taxonomy" id="2704946"/>
    <lineage>
        <taxon>Viruses</taxon>
    </lineage>
</organism>
<evidence type="ECO:0000313" key="2">
    <source>
        <dbReference type="EMBL" id="QIQ08589.1"/>
    </source>
</evidence>
<accession>A0A6G9HEA9</accession>
<feature type="region of interest" description="Disordered" evidence="1">
    <location>
        <begin position="1"/>
        <end position="21"/>
    </location>
</feature>
<protein>
    <submittedName>
        <fullName evidence="2">Uncharacterized protein</fullName>
    </submittedName>
</protein>